<comment type="cofactor">
    <cofactor evidence="1">
        <name>[4Fe-4S] cluster</name>
        <dbReference type="ChEBI" id="CHEBI:49883"/>
    </cofactor>
</comment>
<evidence type="ECO:0000259" key="6">
    <source>
        <dbReference type="PROSITE" id="PS51918"/>
    </source>
</evidence>
<dbReference type="Gene3D" id="3.80.30.20">
    <property type="entry name" value="tm_1862 like domain"/>
    <property type="match status" value="1"/>
</dbReference>
<dbReference type="GO" id="GO:0051536">
    <property type="term" value="F:iron-sulfur cluster binding"/>
    <property type="evidence" value="ECO:0007669"/>
    <property type="project" value="UniProtKB-KW"/>
</dbReference>
<dbReference type="PANTHER" id="PTHR43409">
    <property type="entry name" value="ANAEROBIC MAGNESIUM-PROTOPORPHYRIN IX MONOMETHYL ESTER CYCLASE-RELATED"/>
    <property type="match status" value="1"/>
</dbReference>
<sequence length="412" mass="47159">MKISFISPYFKNIWSADGIGNIVAYCKNNFKGNLNVSFFHGNFDNELDIINKVSLSDIAFFSCTTPTYKNGVYLASRIKNINKNIRIVFGGWNSSTVRSIEDDVIDQIVIGEGEEAVLSILNGNMNSIIYGTKLNFNSIPWPDRDLIKQNDVLNLCESMCNERIISIQSIRGCKFNCKMCGESCMSGTYNKNTNPLRIRDPIDVLDEIEYLQYKFKIDRIKLLDPTWAVAEDVVFAFCEEKIKRNNNIKFDVMVHAGLATEKSIEIMSKAYCDVIMVGCESGSQRVLNDIGKGITLSKIKDVFAWGRKYNIQRRAFFILGFEKSYSDIEKTKQLIRDISPDIIGVSILSPYPGTCFYDSIKYKDVDWSKVDEYNSFWANEYFTNQQLKDIQKSLNDEFKDILVAHQRGKINE</sequence>
<feature type="domain" description="Radical SAM core" evidence="6">
    <location>
        <begin position="159"/>
        <end position="397"/>
    </location>
</feature>
<dbReference type="InterPro" id="IPR007197">
    <property type="entry name" value="rSAM"/>
</dbReference>
<dbReference type="GO" id="GO:0005829">
    <property type="term" value="C:cytosol"/>
    <property type="evidence" value="ECO:0007669"/>
    <property type="project" value="TreeGrafter"/>
</dbReference>
<accession>A0A6H1ZUL8</accession>
<evidence type="ECO:0000313" key="9">
    <source>
        <dbReference type="EMBL" id="QJH95865.1"/>
    </source>
</evidence>
<dbReference type="SFLD" id="SFLDS00029">
    <property type="entry name" value="Radical_SAM"/>
    <property type="match status" value="1"/>
</dbReference>
<keyword evidence="5" id="KW-0411">Iron-sulfur</keyword>
<dbReference type="InterPro" id="IPR006638">
    <property type="entry name" value="Elp3/MiaA/NifB-like_rSAM"/>
</dbReference>
<dbReference type="PANTHER" id="PTHR43409:SF7">
    <property type="entry name" value="BLL1977 PROTEIN"/>
    <property type="match status" value="1"/>
</dbReference>
<evidence type="ECO:0000313" key="8">
    <source>
        <dbReference type="EMBL" id="QJA73690.1"/>
    </source>
</evidence>
<keyword evidence="4" id="KW-0408">Iron</keyword>
<protein>
    <submittedName>
        <fullName evidence="7">Putative radical SAM superfamily protein</fullName>
    </submittedName>
</protein>
<dbReference type="Pfam" id="PF04055">
    <property type="entry name" value="Radical_SAM"/>
    <property type="match status" value="1"/>
</dbReference>
<dbReference type="InterPro" id="IPR023404">
    <property type="entry name" value="rSAM_horseshoe"/>
</dbReference>
<organism evidence="7">
    <name type="scientific">viral metagenome</name>
    <dbReference type="NCBI Taxonomy" id="1070528"/>
    <lineage>
        <taxon>unclassified sequences</taxon>
        <taxon>metagenomes</taxon>
        <taxon>organismal metagenomes</taxon>
    </lineage>
</organism>
<dbReference type="GO" id="GO:0003824">
    <property type="term" value="F:catalytic activity"/>
    <property type="evidence" value="ECO:0007669"/>
    <property type="project" value="InterPro"/>
</dbReference>
<dbReference type="EMBL" id="MT142045">
    <property type="protein sequence ID" value="QJA73690.1"/>
    <property type="molecule type" value="Genomic_DNA"/>
</dbReference>
<evidence type="ECO:0000256" key="2">
    <source>
        <dbReference type="ARBA" id="ARBA00022691"/>
    </source>
</evidence>
<dbReference type="AlphaFoldDB" id="A0A6H1ZUL8"/>
<dbReference type="EMBL" id="MT144631">
    <property type="protein sequence ID" value="QJH95865.1"/>
    <property type="molecule type" value="Genomic_DNA"/>
</dbReference>
<dbReference type="GO" id="GO:0046872">
    <property type="term" value="F:metal ion binding"/>
    <property type="evidence" value="ECO:0007669"/>
    <property type="project" value="UniProtKB-KW"/>
</dbReference>
<evidence type="ECO:0000256" key="3">
    <source>
        <dbReference type="ARBA" id="ARBA00022723"/>
    </source>
</evidence>
<name>A0A6H1ZUL8_9ZZZZ</name>
<evidence type="ECO:0000313" key="7">
    <source>
        <dbReference type="EMBL" id="QJA51623.1"/>
    </source>
</evidence>
<keyword evidence="3" id="KW-0479">Metal-binding</keyword>
<dbReference type="Gene3D" id="3.40.50.280">
    <property type="entry name" value="Cobalamin-binding domain"/>
    <property type="match status" value="1"/>
</dbReference>
<gene>
    <name evidence="8" type="ORF">MM415A02278_0006</name>
    <name evidence="7" type="ORF">TM448A02229_0006</name>
    <name evidence="9" type="ORF">TM448B00541_0019</name>
</gene>
<dbReference type="CDD" id="cd01335">
    <property type="entry name" value="Radical_SAM"/>
    <property type="match status" value="1"/>
</dbReference>
<dbReference type="EMBL" id="MT144278">
    <property type="protein sequence ID" value="QJA51623.1"/>
    <property type="molecule type" value="Genomic_DNA"/>
</dbReference>
<dbReference type="InterPro" id="IPR051198">
    <property type="entry name" value="BchE-like"/>
</dbReference>
<proteinExistence type="predicted"/>
<reference evidence="7" key="1">
    <citation type="submission" date="2020-03" db="EMBL/GenBank/DDBJ databases">
        <title>The deep terrestrial virosphere.</title>
        <authorList>
            <person name="Holmfeldt K."/>
            <person name="Nilsson E."/>
            <person name="Simone D."/>
            <person name="Lopez-Fernandez M."/>
            <person name="Wu X."/>
            <person name="de Brujin I."/>
            <person name="Lundin D."/>
            <person name="Andersson A."/>
            <person name="Bertilsson S."/>
            <person name="Dopson M."/>
        </authorList>
    </citation>
    <scope>NUCLEOTIDE SEQUENCE</scope>
    <source>
        <strain evidence="8">MM415A02278</strain>
        <strain evidence="7">TM448A02229</strain>
        <strain evidence="9">TM448B00541</strain>
    </source>
</reference>
<evidence type="ECO:0000256" key="1">
    <source>
        <dbReference type="ARBA" id="ARBA00001966"/>
    </source>
</evidence>
<evidence type="ECO:0000256" key="4">
    <source>
        <dbReference type="ARBA" id="ARBA00023004"/>
    </source>
</evidence>
<keyword evidence="2" id="KW-0949">S-adenosyl-L-methionine</keyword>
<dbReference type="PROSITE" id="PS51918">
    <property type="entry name" value="RADICAL_SAM"/>
    <property type="match status" value="1"/>
</dbReference>
<dbReference type="SMART" id="SM00729">
    <property type="entry name" value="Elp3"/>
    <property type="match status" value="1"/>
</dbReference>
<dbReference type="SUPFAM" id="SSF102114">
    <property type="entry name" value="Radical SAM enzymes"/>
    <property type="match status" value="1"/>
</dbReference>
<dbReference type="InterPro" id="IPR058240">
    <property type="entry name" value="rSAM_sf"/>
</dbReference>
<dbReference type="SFLD" id="SFLDG01082">
    <property type="entry name" value="B12-binding_domain_containing"/>
    <property type="match status" value="1"/>
</dbReference>
<evidence type="ECO:0000256" key="5">
    <source>
        <dbReference type="ARBA" id="ARBA00023014"/>
    </source>
</evidence>